<dbReference type="InterPro" id="IPR001789">
    <property type="entry name" value="Sig_transdc_resp-reg_receiver"/>
</dbReference>
<dbReference type="InterPro" id="IPR005467">
    <property type="entry name" value="His_kinase_dom"/>
</dbReference>
<evidence type="ECO:0000313" key="14">
    <source>
        <dbReference type="Proteomes" id="UP001321786"/>
    </source>
</evidence>
<feature type="modified residue" description="4-aspartylphosphate" evidence="8">
    <location>
        <position position="544"/>
    </location>
</feature>
<evidence type="ECO:0000256" key="5">
    <source>
        <dbReference type="ARBA" id="ARBA00022777"/>
    </source>
</evidence>
<feature type="domain" description="Response regulatory" evidence="11">
    <location>
        <begin position="494"/>
        <end position="610"/>
    </location>
</feature>
<dbReference type="EC" id="2.7.13.3" evidence="2"/>
<keyword evidence="5" id="KW-0808">Transferase</keyword>
<dbReference type="InterPro" id="IPR036890">
    <property type="entry name" value="HATPase_C_sf"/>
</dbReference>
<organism evidence="13 14">
    <name type="scientific">Helicovermis profundi</name>
    <dbReference type="NCBI Taxonomy" id="3065157"/>
    <lineage>
        <taxon>Bacteria</taxon>
        <taxon>Bacillati</taxon>
        <taxon>Bacillota</taxon>
        <taxon>Clostridia</taxon>
        <taxon>Helicovermis</taxon>
    </lineage>
</organism>
<feature type="domain" description="Histidine kinase" evidence="10">
    <location>
        <begin position="213"/>
        <end position="434"/>
    </location>
</feature>
<dbReference type="SUPFAM" id="SSF55874">
    <property type="entry name" value="ATPase domain of HSP90 chaperone/DNA topoisomerase II/histidine kinase"/>
    <property type="match status" value="1"/>
</dbReference>
<dbReference type="SMART" id="SM00387">
    <property type="entry name" value="HATPase_c"/>
    <property type="match status" value="1"/>
</dbReference>
<evidence type="ECO:0000259" key="11">
    <source>
        <dbReference type="PROSITE" id="PS50110"/>
    </source>
</evidence>
<keyword evidence="6" id="KW-0902">Two-component regulatory system</keyword>
<keyword evidence="4 8" id="KW-0597">Phosphoprotein</keyword>
<evidence type="ECO:0000256" key="6">
    <source>
        <dbReference type="ARBA" id="ARBA00023012"/>
    </source>
</evidence>
<dbReference type="PROSITE" id="PS50887">
    <property type="entry name" value="GGDEF"/>
    <property type="match status" value="1"/>
</dbReference>
<dbReference type="PROSITE" id="PS50110">
    <property type="entry name" value="RESPONSE_REGULATORY"/>
    <property type="match status" value="1"/>
</dbReference>
<dbReference type="InterPro" id="IPR011006">
    <property type="entry name" value="CheY-like_superfamily"/>
</dbReference>
<keyword evidence="14" id="KW-1185">Reference proteome</keyword>
<dbReference type="InterPro" id="IPR043128">
    <property type="entry name" value="Rev_trsase/Diguanyl_cyclase"/>
</dbReference>
<evidence type="ECO:0000256" key="2">
    <source>
        <dbReference type="ARBA" id="ARBA00012438"/>
    </source>
</evidence>
<evidence type="ECO:0000259" key="12">
    <source>
        <dbReference type="PROSITE" id="PS50887"/>
    </source>
</evidence>
<dbReference type="AlphaFoldDB" id="A0AAU9E1Q5"/>
<evidence type="ECO:0000259" key="10">
    <source>
        <dbReference type="PROSITE" id="PS50109"/>
    </source>
</evidence>
<accession>A0AAU9E1Q5</accession>
<dbReference type="SUPFAM" id="SSF52172">
    <property type="entry name" value="CheY-like"/>
    <property type="match status" value="1"/>
</dbReference>
<proteinExistence type="predicted"/>
<dbReference type="InterPro" id="IPR003594">
    <property type="entry name" value="HATPase_dom"/>
</dbReference>
<feature type="transmembrane region" description="Helical" evidence="9">
    <location>
        <begin position="159"/>
        <end position="181"/>
    </location>
</feature>
<dbReference type="PANTHER" id="PTHR43547">
    <property type="entry name" value="TWO-COMPONENT HISTIDINE KINASE"/>
    <property type="match status" value="1"/>
</dbReference>
<dbReference type="InterPro" id="IPR004358">
    <property type="entry name" value="Sig_transdc_His_kin-like_C"/>
</dbReference>
<gene>
    <name evidence="13" type="ORF">HLPR_06320</name>
</gene>
<dbReference type="SMART" id="SM00267">
    <property type="entry name" value="GGDEF"/>
    <property type="match status" value="1"/>
</dbReference>
<keyword evidence="9" id="KW-1133">Transmembrane helix</keyword>
<dbReference type="InterPro" id="IPR029787">
    <property type="entry name" value="Nucleotide_cyclase"/>
</dbReference>
<dbReference type="Gene3D" id="3.40.50.2300">
    <property type="match status" value="1"/>
</dbReference>
<evidence type="ECO:0000256" key="8">
    <source>
        <dbReference type="PROSITE-ProRule" id="PRU00169"/>
    </source>
</evidence>
<evidence type="ECO:0000256" key="1">
    <source>
        <dbReference type="ARBA" id="ARBA00000085"/>
    </source>
</evidence>
<dbReference type="PRINTS" id="PR00344">
    <property type="entry name" value="BCTRLSENSOR"/>
</dbReference>
<evidence type="ECO:0000256" key="9">
    <source>
        <dbReference type="SAM" id="Phobius"/>
    </source>
</evidence>
<name>A0AAU9E1Q5_9FIRM</name>
<feature type="transmembrane region" description="Helical" evidence="9">
    <location>
        <begin position="131"/>
        <end position="153"/>
    </location>
</feature>
<dbReference type="EMBL" id="AP028654">
    <property type="protein sequence ID" value="BEP28301.1"/>
    <property type="molecule type" value="Genomic_DNA"/>
</dbReference>
<feature type="transmembrane region" description="Helical" evidence="9">
    <location>
        <begin position="52"/>
        <end position="71"/>
    </location>
</feature>
<protein>
    <recommendedName>
        <fullName evidence="3">Stage 0 sporulation protein A homolog</fullName>
        <ecNumber evidence="2">2.7.13.3</ecNumber>
    </recommendedName>
</protein>
<evidence type="ECO:0000256" key="7">
    <source>
        <dbReference type="ARBA" id="ARBA00024867"/>
    </source>
</evidence>
<sequence length="848" mass="99418">MDNFTIINSQDFHKYLKKRTFKLTYILFLIFTISYLSWIYFDCTLLLDNCNIFFTIRFLISSILFIMLIFIRQNKYKKYINEFAFFSILLVQSSIIFMFMYTKNVFLYYVLGFSLTVIVSSTFILWRPLYFYILTTLSLLLIACEIIIISPVINLTTFHILIFYGISLIFLNGLAVNFRYLTAKKEFFNQKELEYSKQELLKINSFKNRFYENVTNEFIDPLANISASCKYCIDYNCNKNLNFEVTQTFDNINRTALILTSKLKKYIEISKINTSQLPLNIKKINLQSFITNLYNIYKSNLQYEDIEFTLSLPNEDIENFYSDQEKLEQIINNLLSNSIKFRANQKLKLSIEVEDRIDNIEISIKDNGIGLSKEDISNLFIRYKKLNTYDKYAGYGIGLSHSKELITLLNGYIFVHSDGKNLGSTFTIYLPKGYKHLNINESEINKDEDDIAKIYEKEYIELLLNKEFTKNSKEKIRVLIPSKKNNHFEYKKSIILLADDDPYIIEILKNFLLKYGFENFILISDKSYLISSIYDYHPDIIICDFKEYKNKITELQKVILNSPNLSSVTIVLLSSILNNNSEEKFNNENIIFLNKPIEEKKFIDTISFTLKHYMTLKKAINKSNIDFLTGNLNKNTAINEFNRILSKRTFENISVIFFDVDNFKTINDTYGHLIGDEILKIVGHSLNIVTRKYDIACRYGGDEFLVILQDCNVNDSILFIDKFKNEVNNIKSLSIFNDITLTFSFGISSLFHNKDEIERKFEINDLREFFIPSKDSKIDWNKNNILREKIANYLIKISDDALYESKTSFCNNCGFSSKINFDFINGCKICGSKEYKKGRDKITISSQL</sequence>
<dbReference type="Proteomes" id="UP001321786">
    <property type="component" value="Chromosome"/>
</dbReference>
<dbReference type="Gene3D" id="3.30.70.270">
    <property type="match status" value="1"/>
</dbReference>
<comment type="function">
    <text evidence="7">May play the central regulatory role in sporulation. It may be an element of the effector pathway responsible for the activation of sporulation genes in response to nutritional stress. Spo0A may act in concert with spo0H (a sigma factor) to control the expression of some genes that are critical to the sporulation process.</text>
</comment>
<comment type="catalytic activity">
    <reaction evidence="1">
        <text>ATP + protein L-histidine = ADP + protein N-phospho-L-histidine.</text>
        <dbReference type="EC" id="2.7.13.3"/>
    </reaction>
</comment>
<dbReference type="InterPro" id="IPR000160">
    <property type="entry name" value="GGDEF_dom"/>
</dbReference>
<dbReference type="NCBIfam" id="TIGR00254">
    <property type="entry name" value="GGDEF"/>
    <property type="match status" value="1"/>
</dbReference>
<evidence type="ECO:0000313" key="13">
    <source>
        <dbReference type="EMBL" id="BEP28301.1"/>
    </source>
</evidence>
<keyword evidence="9" id="KW-0472">Membrane</keyword>
<keyword evidence="9" id="KW-0812">Transmembrane</keyword>
<dbReference type="PANTHER" id="PTHR43547:SF2">
    <property type="entry name" value="HYBRID SIGNAL TRANSDUCTION HISTIDINE KINASE C"/>
    <property type="match status" value="1"/>
</dbReference>
<dbReference type="Gene3D" id="3.30.565.10">
    <property type="entry name" value="Histidine kinase-like ATPase, C-terminal domain"/>
    <property type="match status" value="1"/>
</dbReference>
<feature type="domain" description="GGDEF" evidence="12">
    <location>
        <begin position="651"/>
        <end position="790"/>
    </location>
</feature>
<dbReference type="CDD" id="cd01949">
    <property type="entry name" value="GGDEF"/>
    <property type="match status" value="1"/>
</dbReference>
<evidence type="ECO:0000256" key="4">
    <source>
        <dbReference type="ARBA" id="ARBA00022553"/>
    </source>
</evidence>
<feature type="transmembrane region" description="Helical" evidence="9">
    <location>
        <begin position="106"/>
        <end position="126"/>
    </location>
</feature>
<reference evidence="13 14" key="1">
    <citation type="submission" date="2023-08" db="EMBL/GenBank/DDBJ databases">
        <title>Helicovermis profunda gen. nov., sp. nov., a novel mesophilic, fermentative bacterium within the Bacillota from a deep-sea hydrothermal vent chimney.</title>
        <authorList>
            <person name="Miyazaki U."/>
            <person name="Mizutani D."/>
            <person name="Hashimoto Y."/>
            <person name="Tame A."/>
            <person name="Sawayama S."/>
            <person name="Miyazaki J."/>
            <person name="Takai K."/>
            <person name="Nakagawa S."/>
        </authorList>
    </citation>
    <scope>NUCLEOTIDE SEQUENCE [LARGE SCALE GENOMIC DNA]</scope>
    <source>
        <strain evidence="13 14">S502</strain>
    </source>
</reference>
<dbReference type="KEGG" id="hprf:HLPR_06320"/>
<keyword evidence="5" id="KW-0418">Kinase</keyword>
<evidence type="ECO:0000256" key="3">
    <source>
        <dbReference type="ARBA" id="ARBA00018672"/>
    </source>
</evidence>
<dbReference type="Pfam" id="PF00990">
    <property type="entry name" value="GGDEF"/>
    <property type="match status" value="1"/>
</dbReference>
<dbReference type="Pfam" id="PF02518">
    <property type="entry name" value="HATPase_c"/>
    <property type="match status" value="1"/>
</dbReference>
<feature type="transmembrane region" description="Helical" evidence="9">
    <location>
        <begin position="21"/>
        <end position="40"/>
    </location>
</feature>
<dbReference type="GO" id="GO:0000155">
    <property type="term" value="F:phosphorelay sensor kinase activity"/>
    <property type="evidence" value="ECO:0007669"/>
    <property type="project" value="TreeGrafter"/>
</dbReference>
<dbReference type="PROSITE" id="PS50109">
    <property type="entry name" value="HIS_KIN"/>
    <property type="match status" value="1"/>
</dbReference>
<dbReference type="SUPFAM" id="SSF55073">
    <property type="entry name" value="Nucleotide cyclase"/>
    <property type="match status" value="1"/>
</dbReference>